<dbReference type="STRING" id="1280952.HJA_00245"/>
<organism evidence="3 4">
    <name type="scientific">Hyphomonas jannaschiana VP2</name>
    <dbReference type="NCBI Taxonomy" id="1280952"/>
    <lineage>
        <taxon>Bacteria</taxon>
        <taxon>Pseudomonadati</taxon>
        <taxon>Pseudomonadota</taxon>
        <taxon>Alphaproteobacteria</taxon>
        <taxon>Hyphomonadales</taxon>
        <taxon>Hyphomonadaceae</taxon>
        <taxon>Hyphomonas</taxon>
    </lineage>
</organism>
<accession>A0A059FK49</accession>
<feature type="transmembrane region" description="Helical" evidence="1">
    <location>
        <begin position="238"/>
        <end position="259"/>
    </location>
</feature>
<evidence type="ECO:0000256" key="1">
    <source>
        <dbReference type="SAM" id="Phobius"/>
    </source>
</evidence>
<keyword evidence="2" id="KW-0732">Signal</keyword>
<sequence length="335" mass="36081">MPNRPAILRWLAACLTGLAAWLMMAAPAAAHEVRPAYLEVIETAPGTYDVTWKQPVLDGRRLKIDPVFPEACAREGEYVASPGGTLVQRWTTHCDLSQGEIRIDGLERTLTDAFVRIDRLEGDDIGAVLRPAAPVLDLTVPTGAPVATYFRIGVEHIIFGWDHLLFVLGMVLLVRPRQLLLTLTAFTVAHSITLAAATLGGITLPGPPVEITIAMSIALLGAEAMHRIKGWNTLSQRIPWAIAFGFGLIHGFGFAGALAEIGLPKGAEAMALLLFNVGVEAGQILFVSVLLALAFVVHRLAQKAMLPARAVLAYFIGFMGSYWAIERIAGAFFGI</sequence>
<keyword evidence="4" id="KW-1185">Reference proteome</keyword>
<feature type="transmembrane region" description="Helical" evidence="1">
    <location>
        <begin position="308"/>
        <end position="325"/>
    </location>
</feature>
<protein>
    <recommendedName>
        <fullName evidence="5">HupE/UreJ family protein</fullName>
    </recommendedName>
</protein>
<dbReference type="AlphaFoldDB" id="A0A059FK49"/>
<comment type="caution">
    <text evidence="3">The sequence shown here is derived from an EMBL/GenBank/DDBJ whole genome shotgun (WGS) entry which is preliminary data.</text>
</comment>
<evidence type="ECO:0000256" key="2">
    <source>
        <dbReference type="SAM" id="SignalP"/>
    </source>
</evidence>
<dbReference type="Pfam" id="PF13795">
    <property type="entry name" value="HupE_UreJ_2"/>
    <property type="match status" value="1"/>
</dbReference>
<reference evidence="3 4" key="1">
    <citation type="journal article" date="2014" name="Antonie Van Leeuwenhoek">
        <title>Hyphomonas beringensis sp. nov. and Hyphomonas chukchiensis sp. nov., isolated from surface seawater of the Bering Sea and Chukchi Sea.</title>
        <authorList>
            <person name="Li C."/>
            <person name="Lai Q."/>
            <person name="Li G."/>
            <person name="Dong C."/>
            <person name="Wang J."/>
            <person name="Liao Y."/>
            <person name="Shao Z."/>
        </authorList>
    </citation>
    <scope>NUCLEOTIDE SEQUENCE [LARGE SCALE GENOMIC DNA]</scope>
    <source>
        <strain evidence="3 4">VP2</strain>
    </source>
</reference>
<name>A0A059FK49_9PROT</name>
<dbReference type="OrthoDB" id="9808870at2"/>
<feature type="signal peptide" evidence="2">
    <location>
        <begin position="1"/>
        <end position="30"/>
    </location>
</feature>
<evidence type="ECO:0000313" key="4">
    <source>
        <dbReference type="Proteomes" id="UP000024816"/>
    </source>
</evidence>
<feature type="transmembrane region" description="Helical" evidence="1">
    <location>
        <begin position="157"/>
        <end position="174"/>
    </location>
</feature>
<dbReference type="InterPro" id="IPR032809">
    <property type="entry name" value="Put_HupE_UreJ"/>
</dbReference>
<feature type="transmembrane region" description="Helical" evidence="1">
    <location>
        <begin position="179"/>
        <end position="202"/>
    </location>
</feature>
<proteinExistence type="predicted"/>
<dbReference type="RefSeq" id="WP_051597196.1">
    <property type="nucleotide sequence ID" value="NZ_ARYJ01000001.1"/>
</dbReference>
<feature type="transmembrane region" description="Helical" evidence="1">
    <location>
        <begin position="208"/>
        <end position="226"/>
    </location>
</feature>
<dbReference type="Proteomes" id="UP000024816">
    <property type="component" value="Unassembled WGS sequence"/>
</dbReference>
<keyword evidence="1" id="KW-0812">Transmembrane</keyword>
<dbReference type="PATRIC" id="fig|1280952.3.peg.48"/>
<evidence type="ECO:0008006" key="5">
    <source>
        <dbReference type="Google" id="ProtNLM"/>
    </source>
</evidence>
<evidence type="ECO:0000313" key="3">
    <source>
        <dbReference type="EMBL" id="KCZ90921.1"/>
    </source>
</evidence>
<gene>
    <name evidence="3" type="ORF">HJA_00245</name>
</gene>
<feature type="chain" id="PRO_5001573039" description="HupE/UreJ family protein" evidence="2">
    <location>
        <begin position="31"/>
        <end position="335"/>
    </location>
</feature>
<dbReference type="eggNOG" id="COG2370">
    <property type="taxonomic scope" value="Bacteria"/>
</dbReference>
<keyword evidence="1" id="KW-1133">Transmembrane helix</keyword>
<dbReference type="EMBL" id="ARYJ01000001">
    <property type="protein sequence ID" value="KCZ90921.1"/>
    <property type="molecule type" value="Genomic_DNA"/>
</dbReference>
<keyword evidence="1" id="KW-0472">Membrane</keyword>
<feature type="transmembrane region" description="Helical" evidence="1">
    <location>
        <begin position="271"/>
        <end position="296"/>
    </location>
</feature>